<dbReference type="EMBL" id="AE017180">
    <property type="protein sequence ID" value="AAR36158.1"/>
    <property type="molecule type" value="Genomic_DNA"/>
</dbReference>
<gene>
    <name evidence="1" type="ordered locus">GSU2764</name>
</gene>
<keyword evidence="2" id="KW-1185">Reference proteome</keyword>
<dbReference type="PATRIC" id="fig|243231.5.peg.2788"/>
<dbReference type="KEGG" id="gsu:GSU2764"/>
<dbReference type="STRING" id="243231.GSU2764"/>
<evidence type="ECO:0008006" key="3">
    <source>
        <dbReference type="Google" id="ProtNLM"/>
    </source>
</evidence>
<reference evidence="1 2" key="2">
    <citation type="journal article" date="2012" name="BMC Genomics">
        <title>Comparative genomic analysis of Geobacter sulfurreducens KN400, a strain with enhanced capacity for extracellular electron transfer and electricity production.</title>
        <authorList>
            <person name="Butler J.E."/>
            <person name="Young N.D."/>
            <person name="Aklujkar M."/>
            <person name="Lovley D.R."/>
        </authorList>
    </citation>
    <scope>NUCLEOTIDE SEQUENCE [LARGE SCALE GENOMIC DNA]</scope>
    <source>
        <strain evidence="2">ATCC 51573 / DSM 12127 / PCA</strain>
    </source>
</reference>
<sequence>MNYTHEFDEASGICTIRVTGVFRRPEDSDELKRFAADFFTSNGCRLFLIDVSQTELIAGTMPTFYAGTPQGELARVLRQVKTAFVRRSLTEDDHFLETVAVNRGFKLRAFDSIDKAVAWLARGT</sequence>
<protein>
    <recommendedName>
        <fullName evidence="3">STAS/SEC14 domain-containing protein</fullName>
    </recommendedName>
</protein>
<dbReference type="AlphaFoldDB" id="Q749H9"/>
<proteinExistence type="predicted"/>
<dbReference type="InParanoid" id="Q749H9"/>
<organism evidence="1 2">
    <name type="scientific">Geobacter sulfurreducens (strain ATCC 51573 / DSM 12127 / PCA)</name>
    <dbReference type="NCBI Taxonomy" id="243231"/>
    <lineage>
        <taxon>Bacteria</taxon>
        <taxon>Pseudomonadati</taxon>
        <taxon>Thermodesulfobacteriota</taxon>
        <taxon>Desulfuromonadia</taxon>
        <taxon>Geobacterales</taxon>
        <taxon>Geobacteraceae</taxon>
        <taxon>Geobacter</taxon>
    </lineage>
</organism>
<reference evidence="1 2" key="1">
    <citation type="journal article" date="2003" name="Science">
        <title>Genome of Geobacter sulfurreducens: metal reduction in subsurface environments.</title>
        <authorList>
            <person name="Methe B.A."/>
            <person name="Nelson K.E."/>
            <person name="Eisen J.A."/>
            <person name="Paulsen I.T."/>
            <person name="Nelson W."/>
            <person name="Heidelberg J.F."/>
            <person name="Wu D."/>
            <person name="Wu M."/>
            <person name="Ward N."/>
            <person name="Beanan M.J."/>
            <person name="Dodson R.J."/>
            <person name="Madupu R."/>
            <person name="Brinkac L.M."/>
            <person name="Daugherty S.C."/>
            <person name="DeBoy R.T."/>
            <person name="Durkin A.S."/>
            <person name="Gwinn M."/>
            <person name="Kolonay J.F."/>
            <person name="Sullivan S.A."/>
            <person name="Haft D.H."/>
            <person name="Selengut J."/>
            <person name="Davidsen T.M."/>
            <person name="Zafar N."/>
            <person name="White O."/>
            <person name="Tran B."/>
            <person name="Romero C."/>
            <person name="Forberger H.A."/>
            <person name="Weidman J."/>
            <person name="Khouri H."/>
            <person name="Feldblyum T.V."/>
            <person name="Utterback T.R."/>
            <person name="Van Aken S.E."/>
            <person name="Lovley D.R."/>
            <person name="Fraser C.M."/>
        </authorList>
    </citation>
    <scope>NUCLEOTIDE SEQUENCE [LARGE SCALE GENOMIC DNA]</scope>
    <source>
        <strain evidence="2">ATCC 51573 / DSM 12127 / PCA</strain>
    </source>
</reference>
<dbReference type="Proteomes" id="UP000000577">
    <property type="component" value="Chromosome"/>
</dbReference>
<name>Q749H9_GEOSL</name>
<dbReference type="RefSeq" id="WP_010943392.1">
    <property type="nucleotide sequence ID" value="NC_002939.5"/>
</dbReference>
<dbReference type="SMR" id="Q749H9"/>
<dbReference type="EnsemblBacteria" id="AAR36158">
    <property type="protein sequence ID" value="AAR36158"/>
    <property type="gene ID" value="GSU2764"/>
</dbReference>
<evidence type="ECO:0000313" key="2">
    <source>
        <dbReference type="Proteomes" id="UP000000577"/>
    </source>
</evidence>
<dbReference type="HOGENOM" id="CLU_2000640_0_0_7"/>
<evidence type="ECO:0000313" key="1">
    <source>
        <dbReference type="EMBL" id="AAR36158.1"/>
    </source>
</evidence>
<dbReference type="OrthoDB" id="9986444at2"/>
<accession>Q749H9</accession>
<dbReference type="DNASU" id="2685929"/>